<evidence type="ECO:0000313" key="7">
    <source>
        <dbReference type="EMBL" id="TWJ08258.1"/>
    </source>
</evidence>
<comment type="caution">
    <text evidence="7">The sequence shown here is derived from an EMBL/GenBank/DDBJ whole genome shotgun (WGS) entry which is preliminary data.</text>
</comment>
<dbReference type="RefSeq" id="WP_147142657.1">
    <property type="nucleotide sequence ID" value="NZ_BAABIJ010000004.1"/>
</dbReference>
<sequence length="254" mass="27232">MTAGHPDALYVPGDSPVHRLPGEVKIVAVVLYVVTVVATPATEVAAFAGYAAPVAAVVIVSRLDPLPLARRALIEVPFLLLAVLLPFLSTGPRVEWLGLTLSEPGLWAAWNIVAKATLGVWAAVLLAATTDVTSLLTGLQRLRCPTVIVQIVTFMVRYVHVLLDEAHRMRIARLSRGDDPRFLWQVRATAAGFGALFLRAFERGERVYVAMLSRGYTGRMPVGAERPAARVREWAAGALLPATAVTIAVTATVA</sequence>
<dbReference type="GO" id="GO:0043190">
    <property type="term" value="C:ATP-binding cassette (ABC) transporter complex"/>
    <property type="evidence" value="ECO:0007669"/>
    <property type="project" value="InterPro"/>
</dbReference>
<dbReference type="InterPro" id="IPR003339">
    <property type="entry name" value="ABC/ECF_trnsptr_transmembrane"/>
</dbReference>
<dbReference type="OrthoDB" id="4533at2"/>
<organism evidence="7 8">
    <name type="scientific">Stackebrandtia albiflava</name>
    <dbReference type="NCBI Taxonomy" id="406432"/>
    <lineage>
        <taxon>Bacteria</taxon>
        <taxon>Bacillati</taxon>
        <taxon>Actinomycetota</taxon>
        <taxon>Actinomycetes</taxon>
        <taxon>Glycomycetales</taxon>
        <taxon>Glycomycetaceae</taxon>
        <taxon>Stackebrandtia</taxon>
    </lineage>
</organism>
<dbReference type="CDD" id="cd16914">
    <property type="entry name" value="EcfT"/>
    <property type="match status" value="1"/>
</dbReference>
<dbReference type="EMBL" id="VLLL01000008">
    <property type="protein sequence ID" value="TWJ08258.1"/>
    <property type="molecule type" value="Genomic_DNA"/>
</dbReference>
<evidence type="ECO:0000313" key="8">
    <source>
        <dbReference type="Proteomes" id="UP000321617"/>
    </source>
</evidence>
<accession>A0A562URM9</accession>
<name>A0A562URM9_9ACTN</name>
<keyword evidence="8" id="KW-1185">Reference proteome</keyword>
<dbReference type="PANTHER" id="PTHR34857:SF2">
    <property type="entry name" value="SLL0384 PROTEIN"/>
    <property type="match status" value="1"/>
</dbReference>
<evidence type="ECO:0000256" key="1">
    <source>
        <dbReference type="ARBA" id="ARBA00004651"/>
    </source>
</evidence>
<dbReference type="PANTHER" id="PTHR34857">
    <property type="entry name" value="SLL0384 PROTEIN"/>
    <property type="match status" value="1"/>
</dbReference>
<keyword evidence="3 6" id="KW-0812">Transmembrane</keyword>
<feature type="transmembrane region" description="Helical" evidence="6">
    <location>
        <begin position="72"/>
        <end position="88"/>
    </location>
</feature>
<dbReference type="GO" id="GO:0006824">
    <property type="term" value="P:cobalt ion transport"/>
    <property type="evidence" value="ECO:0007669"/>
    <property type="project" value="InterPro"/>
</dbReference>
<dbReference type="InterPro" id="IPR051611">
    <property type="entry name" value="ECF_transporter_component"/>
</dbReference>
<comment type="subcellular location">
    <subcellularLocation>
        <location evidence="1">Cell membrane</location>
        <topology evidence="1">Multi-pass membrane protein</topology>
    </subcellularLocation>
</comment>
<evidence type="ECO:0000256" key="3">
    <source>
        <dbReference type="ARBA" id="ARBA00022692"/>
    </source>
</evidence>
<dbReference type="InterPro" id="IPR012809">
    <property type="entry name" value="ECF_CbiQ"/>
</dbReference>
<reference evidence="7 8" key="1">
    <citation type="journal article" date="2013" name="Stand. Genomic Sci.">
        <title>Genomic Encyclopedia of Type Strains, Phase I: The one thousand microbial genomes (KMG-I) project.</title>
        <authorList>
            <person name="Kyrpides N.C."/>
            <person name="Woyke T."/>
            <person name="Eisen J.A."/>
            <person name="Garrity G."/>
            <person name="Lilburn T.G."/>
            <person name="Beck B.J."/>
            <person name="Whitman W.B."/>
            <person name="Hugenholtz P."/>
            <person name="Klenk H.P."/>
        </authorList>
    </citation>
    <scope>NUCLEOTIDE SEQUENCE [LARGE SCALE GENOMIC DNA]</scope>
    <source>
        <strain evidence="7 8">DSM 45044</strain>
    </source>
</reference>
<feature type="transmembrane region" description="Helical" evidence="6">
    <location>
        <begin position="29"/>
        <end position="60"/>
    </location>
</feature>
<dbReference type="Pfam" id="PF02361">
    <property type="entry name" value="CbiQ"/>
    <property type="match status" value="1"/>
</dbReference>
<dbReference type="NCBIfam" id="TIGR02454">
    <property type="entry name" value="ECF_T_CbiQ"/>
    <property type="match status" value="1"/>
</dbReference>
<evidence type="ECO:0000256" key="4">
    <source>
        <dbReference type="ARBA" id="ARBA00022989"/>
    </source>
</evidence>
<feature type="transmembrane region" description="Helical" evidence="6">
    <location>
        <begin position="108"/>
        <end position="130"/>
    </location>
</feature>
<keyword evidence="2" id="KW-1003">Cell membrane</keyword>
<proteinExistence type="predicted"/>
<protein>
    <submittedName>
        <fullName evidence="7">Cobalt/nickel transport system permease protein</fullName>
    </submittedName>
</protein>
<evidence type="ECO:0000256" key="5">
    <source>
        <dbReference type="ARBA" id="ARBA00023136"/>
    </source>
</evidence>
<evidence type="ECO:0000256" key="2">
    <source>
        <dbReference type="ARBA" id="ARBA00022475"/>
    </source>
</evidence>
<keyword evidence="4 6" id="KW-1133">Transmembrane helix</keyword>
<gene>
    <name evidence="7" type="ORF">LX16_4483</name>
</gene>
<keyword evidence="5 6" id="KW-0472">Membrane</keyword>
<dbReference type="Proteomes" id="UP000321617">
    <property type="component" value="Unassembled WGS sequence"/>
</dbReference>
<evidence type="ECO:0000256" key="6">
    <source>
        <dbReference type="SAM" id="Phobius"/>
    </source>
</evidence>
<dbReference type="AlphaFoldDB" id="A0A562URM9"/>